<dbReference type="InterPro" id="IPR034706">
    <property type="entry name" value="CpoB"/>
</dbReference>
<keyword evidence="1" id="KW-0132">Cell division</keyword>
<dbReference type="NCBIfam" id="TIGR02795">
    <property type="entry name" value="tol_pal_ybgF"/>
    <property type="match status" value="1"/>
</dbReference>
<dbReference type="GO" id="GO:0043093">
    <property type="term" value="P:FtsZ-dependent cytokinesis"/>
    <property type="evidence" value="ECO:0007669"/>
    <property type="project" value="UniProtKB-UniRule"/>
</dbReference>
<evidence type="ECO:0000256" key="2">
    <source>
        <dbReference type="SAM" id="MobiDB-lite"/>
    </source>
</evidence>
<gene>
    <name evidence="1" type="primary">cpoB</name>
    <name evidence="4" type="ORF">GZ78_18485</name>
</gene>
<dbReference type="Pfam" id="PF13174">
    <property type="entry name" value="TPR_6"/>
    <property type="match status" value="1"/>
</dbReference>
<keyword evidence="1" id="KW-0574">Periplasm</keyword>
<keyword evidence="5" id="KW-1185">Reference proteome</keyword>
<comment type="caution">
    <text evidence="4">The sequence shown here is derived from an EMBL/GenBank/DDBJ whole genome shotgun (WGS) entry which is preliminary data.</text>
</comment>
<sequence>MLNLVDELRQEIMTLRGQVEEQAYQIKQLQQENRDRYLDLDQRISRLGESSGSAPASVRSSSSLPVTLPAIGSKPPVSQSDSREEAAYQAAFSLIKDKRFDDAVVALSALLKDYPKGQFSDNAQYWLGEVQMAQGKYKEAQGDFQALIDDYPKSPKVPDATYKLGRILDLQGEKEAARKRLESVISQYPGSAAARLSDTYLRNMSGS</sequence>
<evidence type="ECO:0000313" key="5">
    <source>
        <dbReference type="Proteomes" id="UP000028073"/>
    </source>
</evidence>
<comment type="function">
    <text evidence="1">Mediates coordination of peptidoglycan synthesis and outer membrane constriction during cell division.</text>
</comment>
<feature type="coiled-coil region" evidence="1">
    <location>
        <begin position="5"/>
        <end position="32"/>
    </location>
</feature>
<dbReference type="Proteomes" id="UP000028073">
    <property type="component" value="Unassembled WGS sequence"/>
</dbReference>
<proteinExistence type="inferred from homology"/>
<dbReference type="EMBL" id="JOKH01000004">
    <property type="protein sequence ID" value="KEQ16691.1"/>
    <property type="molecule type" value="Genomic_DNA"/>
</dbReference>
<feature type="compositionally biased region" description="Low complexity" evidence="2">
    <location>
        <begin position="50"/>
        <end position="63"/>
    </location>
</feature>
<dbReference type="AlphaFoldDB" id="A0A081NE18"/>
<dbReference type="SUPFAM" id="SSF48452">
    <property type="entry name" value="TPR-like"/>
    <property type="match status" value="1"/>
</dbReference>
<dbReference type="InterPro" id="IPR019734">
    <property type="entry name" value="TPR_rpt"/>
</dbReference>
<name>A0A081NE18_9GAMM</name>
<keyword evidence="1" id="KW-0131">Cell cycle</keyword>
<accession>A0A081NE18</accession>
<keyword evidence="1" id="KW-0732">Signal</keyword>
<feature type="region of interest" description="Disordered" evidence="2">
    <location>
        <begin position="48"/>
        <end position="82"/>
    </location>
</feature>
<dbReference type="InterPro" id="IPR011990">
    <property type="entry name" value="TPR-like_helical_dom_sf"/>
</dbReference>
<dbReference type="Pfam" id="PF13432">
    <property type="entry name" value="TPR_16"/>
    <property type="match status" value="1"/>
</dbReference>
<evidence type="ECO:0000256" key="1">
    <source>
        <dbReference type="HAMAP-Rule" id="MF_02066"/>
    </source>
</evidence>
<dbReference type="GO" id="GO:0030288">
    <property type="term" value="C:outer membrane-bounded periplasmic space"/>
    <property type="evidence" value="ECO:0007669"/>
    <property type="project" value="UniProtKB-UniRule"/>
</dbReference>
<keyword evidence="1" id="KW-0175">Coiled coil</keyword>
<dbReference type="InterPro" id="IPR032519">
    <property type="entry name" value="YbgF_tri"/>
</dbReference>
<reference evidence="4 5" key="1">
    <citation type="submission" date="2014-06" db="EMBL/GenBank/DDBJ databases">
        <title>Whole Genome Sequences of Three Symbiotic Endozoicomonas Bacteria.</title>
        <authorList>
            <person name="Neave M.J."/>
            <person name="Apprill A."/>
            <person name="Voolstra C.R."/>
        </authorList>
    </citation>
    <scope>NUCLEOTIDE SEQUENCE [LARGE SCALE GENOMIC DNA]</scope>
    <source>
        <strain evidence="4 5">DSM 25634</strain>
    </source>
</reference>
<dbReference type="InterPro" id="IPR014162">
    <property type="entry name" value="CpoB_C"/>
</dbReference>
<dbReference type="Gene3D" id="1.25.40.10">
    <property type="entry name" value="Tetratricopeptide repeat domain"/>
    <property type="match status" value="1"/>
</dbReference>
<feature type="domain" description="YbgF trimerisation" evidence="3">
    <location>
        <begin position="1"/>
        <end position="51"/>
    </location>
</feature>
<evidence type="ECO:0000259" key="3">
    <source>
        <dbReference type="Pfam" id="PF16331"/>
    </source>
</evidence>
<dbReference type="eggNOG" id="COG1729">
    <property type="taxonomic scope" value="Bacteria"/>
</dbReference>
<dbReference type="Gene3D" id="1.20.5.110">
    <property type="match status" value="1"/>
</dbReference>
<evidence type="ECO:0000313" key="4">
    <source>
        <dbReference type="EMBL" id="KEQ16691.1"/>
    </source>
</evidence>
<comment type="similarity">
    <text evidence="1">Belongs to the CpoB family.</text>
</comment>
<dbReference type="STRING" id="1137799.GZ78_18485"/>
<protein>
    <recommendedName>
        <fullName evidence="1">Cell division coordinator CpoB</fullName>
    </recommendedName>
</protein>
<dbReference type="HAMAP" id="MF_02066">
    <property type="entry name" value="CpoB"/>
    <property type="match status" value="1"/>
</dbReference>
<dbReference type="GO" id="GO:0070206">
    <property type="term" value="P:protein trimerization"/>
    <property type="evidence" value="ECO:0007669"/>
    <property type="project" value="InterPro"/>
</dbReference>
<dbReference type="Pfam" id="PF16331">
    <property type="entry name" value="TolA_bind_tri"/>
    <property type="match status" value="1"/>
</dbReference>
<comment type="subcellular location">
    <subcellularLocation>
        <location evidence="1">Periplasm</location>
    </subcellularLocation>
</comment>
<organism evidence="4 5">
    <name type="scientific">Endozoicomonas numazuensis</name>
    <dbReference type="NCBI Taxonomy" id="1137799"/>
    <lineage>
        <taxon>Bacteria</taxon>
        <taxon>Pseudomonadati</taxon>
        <taxon>Pseudomonadota</taxon>
        <taxon>Gammaproteobacteria</taxon>
        <taxon>Oceanospirillales</taxon>
        <taxon>Endozoicomonadaceae</taxon>
        <taxon>Endozoicomonas</taxon>
    </lineage>
</organism>